<protein>
    <recommendedName>
        <fullName evidence="6">rRNA methyltransferase 2, mitochondrial</fullName>
    </recommendedName>
</protein>
<gene>
    <name evidence="9" type="ORF">AB6A40_010751</name>
</gene>
<evidence type="ECO:0000313" key="9">
    <source>
        <dbReference type="EMBL" id="MFH4984042.1"/>
    </source>
</evidence>
<evidence type="ECO:0000256" key="4">
    <source>
        <dbReference type="ARBA" id="ARBA00022679"/>
    </source>
</evidence>
<keyword evidence="10" id="KW-1185">Reference proteome</keyword>
<keyword evidence="2" id="KW-0698">rRNA processing</keyword>
<dbReference type="Pfam" id="PF01728">
    <property type="entry name" value="FtsJ"/>
    <property type="match status" value="1"/>
</dbReference>
<comment type="caution">
    <text evidence="9">The sequence shown here is derived from an EMBL/GenBank/DDBJ whole genome shotgun (WGS) entry which is preliminary data.</text>
</comment>
<feature type="active site" description="Proton acceptor" evidence="7">
    <location>
        <position position="192"/>
    </location>
</feature>
<name>A0ABD6EY73_9BILA</name>
<dbReference type="InterPro" id="IPR002877">
    <property type="entry name" value="RNA_MeTrfase_FtsJ_dom"/>
</dbReference>
<comment type="similarity">
    <text evidence="1">Belongs to the class I-like SAM-binding methyltransferase superfamily. RNA methyltransferase RlmE family.</text>
</comment>
<dbReference type="InterPro" id="IPR050082">
    <property type="entry name" value="RNA_methyltr_RlmE"/>
</dbReference>
<evidence type="ECO:0000256" key="1">
    <source>
        <dbReference type="ARBA" id="ARBA00009258"/>
    </source>
</evidence>
<proteinExistence type="inferred from homology"/>
<dbReference type="EMBL" id="JBGFUD010014995">
    <property type="protein sequence ID" value="MFH4984042.1"/>
    <property type="molecule type" value="Genomic_DNA"/>
</dbReference>
<dbReference type="GO" id="GO:0006364">
    <property type="term" value="P:rRNA processing"/>
    <property type="evidence" value="ECO:0007669"/>
    <property type="project" value="UniProtKB-KW"/>
</dbReference>
<dbReference type="HAMAP" id="MF_01547">
    <property type="entry name" value="RNA_methyltr_E"/>
    <property type="match status" value="1"/>
</dbReference>
<evidence type="ECO:0000313" key="10">
    <source>
        <dbReference type="Proteomes" id="UP001608902"/>
    </source>
</evidence>
<dbReference type="InterPro" id="IPR029063">
    <property type="entry name" value="SAM-dependent_MTases_sf"/>
</dbReference>
<evidence type="ECO:0000256" key="2">
    <source>
        <dbReference type="ARBA" id="ARBA00022552"/>
    </source>
</evidence>
<reference evidence="9 10" key="1">
    <citation type="submission" date="2024-08" db="EMBL/GenBank/DDBJ databases">
        <title>Gnathostoma spinigerum genome.</title>
        <authorList>
            <person name="Gonzalez-Bertolin B."/>
            <person name="Monzon S."/>
            <person name="Zaballos A."/>
            <person name="Jimenez P."/>
            <person name="Dekumyoy P."/>
            <person name="Varona S."/>
            <person name="Cuesta I."/>
            <person name="Sumanam S."/>
            <person name="Adisakwattana P."/>
            <person name="Gasser R.B."/>
            <person name="Hernandez-Gonzalez A."/>
            <person name="Young N.D."/>
            <person name="Perteguer M.J."/>
        </authorList>
    </citation>
    <scope>NUCLEOTIDE SEQUENCE [LARGE SCALE GENOMIC DNA]</scope>
    <source>
        <strain evidence="9">AL3</strain>
        <tissue evidence="9">Liver</tissue>
    </source>
</reference>
<dbReference type="Gene3D" id="3.40.50.150">
    <property type="entry name" value="Vaccinia Virus protein VP39"/>
    <property type="match status" value="1"/>
</dbReference>
<dbReference type="PANTHER" id="PTHR10920">
    <property type="entry name" value="RIBOSOMAL RNA METHYLTRANSFERASE"/>
    <property type="match status" value="1"/>
</dbReference>
<evidence type="ECO:0000256" key="5">
    <source>
        <dbReference type="ARBA" id="ARBA00022691"/>
    </source>
</evidence>
<dbReference type="PIRSF" id="PIRSF005461">
    <property type="entry name" value="23S_rRNA_mtase"/>
    <property type="match status" value="1"/>
</dbReference>
<dbReference type="GO" id="GO:0008168">
    <property type="term" value="F:methyltransferase activity"/>
    <property type="evidence" value="ECO:0007669"/>
    <property type="project" value="UniProtKB-KW"/>
</dbReference>
<evidence type="ECO:0000256" key="7">
    <source>
        <dbReference type="PIRSR" id="PIRSR005461-1"/>
    </source>
</evidence>
<dbReference type="InterPro" id="IPR015507">
    <property type="entry name" value="rRNA-MeTfrase_E"/>
</dbReference>
<feature type="domain" description="Ribosomal RNA methyltransferase FtsJ" evidence="8">
    <location>
        <begin position="48"/>
        <end position="233"/>
    </location>
</feature>
<sequence length="236" mass="26603">MAVQYLLRSNFVGLSLARLKSSKKANLVQYLHRQMTDEFSKEARTHSYRARSAFKLIEINKRFEIIEPGSVVVDVGSAPGSWCQVLLEIIRPNENTGGYILGIDLKPMLPIKGVDLLGSSNITHMETHEAIRRRLTNREVDAVISDMAPNPTGDKQVDHARIIDLCRHVVHLFINDHSPVIPLRRGGSFLCKIWDGTERNAFVSELRQHFGHVRSIKPQASRDDSGELFILATAKK</sequence>
<keyword evidence="4" id="KW-0808">Transferase</keyword>
<dbReference type="SUPFAM" id="SSF53335">
    <property type="entry name" value="S-adenosyl-L-methionine-dependent methyltransferases"/>
    <property type="match status" value="1"/>
</dbReference>
<dbReference type="Proteomes" id="UP001608902">
    <property type="component" value="Unassembled WGS sequence"/>
</dbReference>
<dbReference type="PANTHER" id="PTHR10920:SF18">
    <property type="entry name" value="RRNA METHYLTRANSFERASE 2, MITOCHONDRIAL"/>
    <property type="match status" value="1"/>
</dbReference>
<evidence type="ECO:0000256" key="6">
    <source>
        <dbReference type="ARBA" id="ARBA00041184"/>
    </source>
</evidence>
<dbReference type="AlphaFoldDB" id="A0ABD6EY73"/>
<evidence type="ECO:0000259" key="8">
    <source>
        <dbReference type="Pfam" id="PF01728"/>
    </source>
</evidence>
<keyword evidence="5 7" id="KW-0949">S-adenosyl-L-methionine</keyword>
<dbReference type="GO" id="GO:0032259">
    <property type="term" value="P:methylation"/>
    <property type="evidence" value="ECO:0007669"/>
    <property type="project" value="UniProtKB-KW"/>
</dbReference>
<organism evidence="9 10">
    <name type="scientific">Gnathostoma spinigerum</name>
    <dbReference type="NCBI Taxonomy" id="75299"/>
    <lineage>
        <taxon>Eukaryota</taxon>
        <taxon>Metazoa</taxon>
        <taxon>Ecdysozoa</taxon>
        <taxon>Nematoda</taxon>
        <taxon>Chromadorea</taxon>
        <taxon>Rhabditida</taxon>
        <taxon>Spirurina</taxon>
        <taxon>Gnathostomatomorpha</taxon>
        <taxon>Gnathostomatoidea</taxon>
        <taxon>Gnathostomatidae</taxon>
        <taxon>Gnathostoma</taxon>
    </lineage>
</organism>
<evidence type="ECO:0000256" key="3">
    <source>
        <dbReference type="ARBA" id="ARBA00022603"/>
    </source>
</evidence>
<accession>A0ABD6EY73</accession>
<keyword evidence="3" id="KW-0489">Methyltransferase</keyword>